<dbReference type="GeneTree" id="ENSGT00950000183155"/>
<dbReference type="InParanoid" id="A0A673XHX2"/>
<keyword evidence="6" id="KW-1185">Reference proteome</keyword>
<feature type="domain" description="VWFD" evidence="4">
    <location>
        <begin position="73"/>
        <end position="147"/>
    </location>
</feature>
<evidence type="ECO:0000313" key="6">
    <source>
        <dbReference type="Proteomes" id="UP000472277"/>
    </source>
</evidence>
<proteinExistence type="predicted"/>
<dbReference type="InterPro" id="IPR052424">
    <property type="entry name" value="Kielin_Chordin-BMP_Reg"/>
</dbReference>
<keyword evidence="2" id="KW-0964">Secreted</keyword>
<sequence length="147" mass="15551">MDSFGDACVPVAQCGCSYGGHYYRKRETFYPQGLKQCTCGKNGAVSCQKAKCGAGEACKVVNGVLGCHPIGQATCLASGDLHYMSFGRRFDFQGTCVYTLAKVCEDDKGRLTGFTVTQGNEKYGNGKVAVNMIAVSVTAMPSALCRG</sequence>
<dbReference type="Proteomes" id="UP000472277">
    <property type="component" value="Chromosome 3"/>
</dbReference>
<dbReference type="AlphaFoldDB" id="A0A673XHX2"/>
<reference evidence="5" key="1">
    <citation type="submission" date="2025-08" db="UniProtKB">
        <authorList>
            <consortium name="Ensembl"/>
        </authorList>
    </citation>
    <scope>IDENTIFICATION</scope>
</reference>
<keyword evidence="3" id="KW-0732">Signal</keyword>
<dbReference type="Pfam" id="PF00094">
    <property type="entry name" value="VWD"/>
    <property type="match status" value="1"/>
</dbReference>
<evidence type="ECO:0000259" key="4">
    <source>
        <dbReference type="PROSITE" id="PS51233"/>
    </source>
</evidence>
<evidence type="ECO:0000313" key="5">
    <source>
        <dbReference type="Ensembl" id="ENSSTUP00000020542.1"/>
    </source>
</evidence>
<evidence type="ECO:0000256" key="3">
    <source>
        <dbReference type="ARBA" id="ARBA00022729"/>
    </source>
</evidence>
<dbReference type="GO" id="GO:0005576">
    <property type="term" value="C:extracellular region"/>
    <property type="evidence" value="ECO:0007669"/>
    <property type="project" value="UniProtKB-SubCell"/>
</dbReference>
<dbReference type="InterPro" id="IPR025615">
    <property type="entry name" value="TILa_dom"/>
</dbReference>
<dbReference type="OMA" id="LICVHFF"/>
<evidence type="ECO:0000256" key="2">
    <source>
        <dbReference type="ARBA" id="ARBA00022525"/>
    </source>
</evidence>
<dbReference type="PANTHER" id="PTHR46698">
    <property type="entry name" value="CROSSVEINLESS 2"/>
    <property type="match status" value="1"/>
</dbReference>
<dbReference type="PANTHER" id="PTHR46698:SF7">
    <property type="entry name" value="VWFD DOMAIN-CONTAINING PROTEIN"/>
    <property type="match status" value="1"/>
</dbReference>
<dbReference type="GO" id="GO:0030513">
    <property type="term" value="P:positive regulation of BMP signaling pathway"/>
    <property type="evidence" value="ECO:0007669"/>
    <property type="project" value="TreeGrafter"/>
</dbReference>
<dbReference type="InterPro" id="IPR001846">
    <property type="entry name" value="VWF_type-D"/>
</dbReference>
<dbReference type="Pfam" id="PF12714">
    <property type="entry name" value="TILa"/>
    <property type="match status" value="1"/>
</dbReference>
<dbReference type="PROSITE" id="PS51233">
    <property type="entry name" value="VWFD"/>
    <property type="match status" value="1"/>
</dbReference>
<dbReference type="SUPFAM" id="SSF57603">
    <property type="entry name" value="FnI-like domain"/>
    <property type="match status" value="1"/>
</dbReference>
<reference evidence="5" key="2">
    <citation type="submission" date="2025-09" db="UniProtKB">
        <authorList>
            <consortium name="Ensembl"/>
        </authorList>
    </citation>
    <scope>IDENTIFICATION</scope>
</reference>
<accession>A0A673XHX2</accession>
<evidence type="ECO:0000256" key="1">
    <source>
        <dbReference type="ARBA" id="ARBA00004613"/>
    </source>
</evidence>
<protein>
    <recommendedName>
        <fullName evidence="4">VWFD domain-containing protein</fullName>
    </recommendedName>
</protein>
<name>A0A673XHX2_SALTR</name>
<dbReference type="Ensembl" id="ENSSTUT00000021609.1">
    <property type="protein sequence ID" value="ENSSTUP00000020542.1"/>
    <property type="gene ID" value="ENSSTUG00000009143.1"/>
</dbReference>
<comment type="subcellular location">
    <subcellularLocation>
        <location evidence="1">Secreted</location>
    </subcellularLocation>
</comment>
<organism evidence="5 6">
    <name type="scientific">Salmo trutta</name>
    <name type="common">Brown trout</name>
    <dbReference type="NCBI Taxonomy" id="8032"/>
    <lineage>
        <taxon>Eukaryota</taxon>
        <taxon>Metazoa</taxon>
        <taxon>Chordata</taxon>
        <taxon>Craniata</taxon>
        <taxon>Vertebrata</taxon>
        <taxon>Euteleostomi</taxon>
        <taxon>Actinopterygii</taxon>
        <taxon>Neopterygii</taxon>
        <taxon>Teleostei</taxon>
        <taxon>Protacanthopterygii</taxon>
        <taxon>Salmoniformes</taxon>
        <taxon>Salmonidae</taxon>
        <taxon>Salmoninae</taxon>
        <taxon>Salmo</taxon>
    </lineage>
</organism>